<accession>A0ABT6A8V8</accession>
<comment type="caution">
    <text evidence="2">The sequence shown here is derived from an EMBL/GenBank/DDBJ whole genome shotgun (WGS) entry which is preliminary data.</text>
</comment>
<name>A0ABT6A8V8_9ACTN</name>
<dbReference type="InterPro" id="IPR043917">
    <property type="entry name" value="DUF5753"/>
</dbReference>
<protein>
    <submittedName>
        <fullName evidence="2">Scr1 family TA system antitoxin-like transcriptional regulator</fullName>
    </submittedName>
</protein>
<reference evidence="2 3" key="1">
    <citation type="submission" date="2023-03" db="EMBL/GenBank/DDBJ databases">
        <title>Draft genome sequence of Streptomyces sp. K1PA1 isolated from peat swamp forest in Thailand.</title>
        <authorList>
            <person name="Klaysubun C."/>
            <person name="Duangmal K."/>
        </authorList>
    </citation>
    <scope>NUCLEOTIDE SEQUENCE [LARGE SCALE GENOMIC DNA]</scope>
    <source>
        <strain evidence="2 3">K1PA1</strain>
    </source>
</reference>
<organism evidence="2 3">
    <name type="scientific">Streptomyces tropicalis</name>
    <dbReference type="NCBI Taxonomy" id="3034234"/>
    <lineage>
        <taxon>Bacteria</taxon>
        <taxon>Bacillati</taxon>
        <taxon>Actinomycetota</taxon>
        <taxon>Actinomycetes</taxon>
        <taxon>Kitasatosporales</taxon>
        <taxon>Streptomycetaceae</taxon>
        <taxon>Streptomyces</taxon>
    </lineage>
</organism>
<dbReference type="PROSITE" id="PS51257">
    <property type="entry name" value="PROKAR_LIPOPROTEIN"/>
    <property type="match status" value="1"/>
</dbReference>
<proteinExistence type="predicted"/>
<evidence type="ECO:0000259" key="1">
    <source>
        <dbReference type="Pfam" id="PF19054"/>
    </source>
</evidence>
<feature type="domain" description="DUF5753" evidence="1">
    <location>
        <begin position="26"/>
        <end position="60"/>
    </location>
</feature>
<gene>
    <name evidence="2" type="ORF">P3H78_21115</name>
</gene>
<sequence>MPGPRSAGDAAVATLSFGAVVGSFACCEPLLIPGLLQTEEYARALIGGSCPPLDDETVNEVAPCPHTVHVRDSKPGPQGSRFAVAGAAWTAFVAHARGA</sequence>
<dbReference type="Pfam" id="PF19054">
    <property type="entry name" value="DUF5753"/>
    <property type="match status" value="1"/>
</dbReference>
<evidence type="ECO:0000313" key="3">
    <source>
        <dbReference type="Proteomes" id="UP001221150"/>
    </source>
</evidence>
<evidence type="ECO:0000313" key="2">
    <source>
        <dbReference type="EMBL" id="MDF3301076.1"/>
    </source>
</evidence>
<keyword evidence="3" id="KW-1185">Reference proteome</keyword>
<dbReference type="EMBL" id="JARJBB010000011">
    <property type="protein sequence ID" value="MDF3301076.1"/>
    <property type="molecule type" value="Genomic_DNA"/>
</dbReference>
<dbReference type="Proteomes" id="UP001221150">
    <property type="component" value="Unassembled WGS sequence"/>
</dbReference>